<dbReference type="GO" id="GO:0046872">
    <property type="term" value="F:metal ion binding"/>
    <property type="evidence" value="ECO:0007669"/>
    <property type="project" value="UniProtKB-UniRule"/>
</dbReference>
<evidence type="ECO:0000256" key="3">
    <source>
        <dbReference type="ARBA" id="ARBA00004239"/>
    </source>
</evidence>
<dbReference type="AlphaFoldDB" id="A0A8H5BF61"/>
<name>A0A8H5BF61_9AGAR</name>
<keyword evidence="11 15" id="KW-0106">Calcium</keyword>
<evidence type="ECO:0000313" key="18">
    <source>
        <dbReference type="EMBL" id="KAF5321996.1"/>
    </source>
</evidence>
<keyword evidence="8 16" id="KW-0732">Signal</keyword>
<dbReference type="SMART" id="SM00944">
    <property type="entry name" value="Pro-kuma_activ"/>
    <property type="match status" value="1"/>
</dbReference>
<dbReference type="GO" id="GO:0005576">
    <property type="term" value="C:extracellular region"/>
    <property type="evidence" value="ECO:0007669"/>
    <property type="project" value="UniProtKB-SubCell"/>
</dbReference>
<feature type="binding site" evidence="15">
    <location>
        <position position="592"/>
    </location>
    <ligand>
        <name>Ca(2+)</name>
        <dbReference type="ChEBI" id="CHEBI:29108"/>
    </ligand>
</feature>
<keyword evidence="12" id="KW-0843">Virulence</keyword>
<dbReference type="CDD" id="cd11377">
    <property type="entry name" value="Pro-peptidase_S53"/>
    <property type="match status" value="1"/>
</dbReference>
<dbReference type="InterPro" id="IPR050819">
    <property type="entry name" value="Tripeptidyl-peptidase_I"/>
</dbReference>
<dbReference type="InterPro" id="IPR023828">
    <property type="entry name" value="Peptidase_S8_Ser-AS"/>
</dbReference>
<dbReference type="GO" id="GO:0008240">
    <property type="term" value="F:tripeptidyl-peptidase activity"/>
    <property type="evidence" value="ECO:0007669"/>
    <property type="project" value="UniProtKB-EC"/>
</dbReference>
<evidence type="ECO:0000256" key="11">
    <source>
        <dbReference type="ARBA" id="ARBA00022837"/>
    </source>
</evidence>
<feature type="active site" description="Charge relay system" evidence="15">
    <location>
        <position position="315"/>
    </location>
</feature>
<evidence type="ECO:0000256" key="12">
    <source>
        <dbReference type="ARBA" id="ARBA00023026"/>
    </source>
</evidence>
<dbReference type="EC" id="3.4.14.10" evidence="4"/>
<evidence type="ECO:0000256" key="15">
    <source>
        <dbReference type="PROSITE-ProRule" id="PRU01032"/>
    </source>
</evidence>
<dbReference type="PROSITE" id="PS00138">
    <property type="entry name" value="SUBTILASE_SER"/>
    <property type="match status" value="1"/>
</dbReference>
<evidence type="ECO:0000256" key="1">
    <source>
        <dbReference type="ARBA" id="ARBA00001910"/>
    </source>
</evidence>
<dbReference type="PANTHER" id="PTHR14218">
    <property type="entry name" value="PROTEASE S8 TRIPEPTIDYL PEPTIDASE I CLN2"/>
    <property type="match status" value="1"/>
</dbReference>
<keyword evidence="14" id="KW-0325">Glycoprotein</keyword>
<dbReference type="CDD" id="cd04056">
    <property type="entry name" value="Peptidases_S53"/>
    <property type="match status" value="1"/>
</dbReference>
<gene>
    <name evidence="18" type="ORF">D9619_000563</name>
</gene>
<dbReference type="InterPro" id="IPR036852">
    <property type="entry name" value="Peptidase_S8/S53_dom_sf"/>
</dbReference>
<evidence type="ECO:0000256" key="9">
    <source>
        <dbReference type="ARBA" id="ARBA00022801"/>
    </source>
</evidence>
<keyword evidence="19" id="KW-1185">Reference proteome</keyword>
<keyword evidence="10 15" id="KW-0720">Serine protease</keyword>
<dbReference type="PANTHER" id="PTHR14218:SF15">
    <property type="entry name" value="TRIPEPTIDYL-PEPTIDASE 1"/>
    <property type="match status" value="1"/>
</dbReference>
<comment type="function">
    <text evidence="2">Secreted tripeptidyl-peptidase which degrades proteins at acidic pHs and is involved in virulence.</text>
</comment>
<feature type="active site" description="Charge relay system" evidence="15">
    <location>
        <position position="531"/>
    </location>
</feature>
<evidence type="ECO:0000313" key="19">
    <source>
        <dbReference type="Proteomes" id="UP000567179"/>
    </source>
</evidence>
<dbReference type="Pfam" id="PF09286">
    <property type="entry name" value="Pro-kuma_activ"/>
    <property type="match status" value="1"/>
</dbReference>
<dbReference type="GO" id="GO:0004252">
    <property type="term" value="F:serine-type endopeptidase activity"/>
    <property type="evidence" value="ECO:0007669"/>
    <property type="project" value="UniProtKB-UniRule"/>
</dbReference>
<evidence type="ECO:0000256" key="13">
    <source>
        <dbReference type="ARBA" id="ARBA00023145"/>
    </source>
</evidence>
<evidence type="ECO:0000256" key="10">
    <source>
        <dbReference type="ARBA" id="ARBA00022825"/>
    </source>
</evidence>
<dbReference type="InterPro" id="IPR000209">
    <property type="entry name" value="Peptidase_S8/S53_dom"/>
</dbReference>
<keyword evidence="5" id="KW-0964">Secreted</keyword>
<feature type="binding site" evidence="15">
    <location>
        <position position="594"/>
    </location>
    <ligand>
        <name>Ca(2+)</name>
        <dbReference type="ChEBI" id="CHEBI:29108"/>
    </ligand>
</feature>
<dbReference type="FunFam" id="3.40.50.200:FF:000015">
    <property type="entry name" value="Tripeptidyl peptidase A"/>
    <property type="match status" value="1"/>
</dbReference>
<dbReference type="SUPFAM" id="SSF54897">
    <property type="entry name" value="Protease propeptides/inhibitors"/>
    <property type="match status" value="1"/>
</dbReference>
<feature type="binding site" evidence="15">
    <location>
        <position position="574"/>
    </location>
    <ligand>
        <name>Ca(2+)</name>
        <dbReference type="ChEBI" id="CHEBI:29108"/>
    </ligand>
</feature>
<proteinExistence type="predicted"/>
<feature type="domain" description="Peptidase S53" evidence="17">
    <location>
        <begin position="235"/>
        <end position="614"/>
    </location>
</feature>
<dbReference type="Proteomes" id="UP000567179">
    <property type="component" value="Unassembled WGS sequence"/>
</dbReference>
<feature type="binding site" evidence="15">
    <location>
        <position position="573"/>
    </location>
    <ligand>
        <name>Ca(2+)</name>
        <dbReference type="ChEBI" id="CHEBI:29108"/>
    </ligand>
</feature>
<dbReference type="Gene3D" id="3.40.50.200">
    <property type="entry name" value="Peptidase S8/S53 domain"/>
    <property type="match status" value="1"/>
</dbReference>
<evidence type="ECO:0000256" key="6">
    <source>
        <dbReference type="ARBA" id="ARBA00022670"/>
    </source>
</evidence>
<evidence type="ECO:0000256" key="2">
    <source>
        <dbReference type="ARBA" id="ARBA00002451"/>
    </source>
</evidence>
<keyword evidence="7 15" id="KW-0479">Metal-binding</keyword>
<feature type="signal peptide" evidence="16">
    <location>
        <begin position="1"/>
        <end position="20"/>
    </location>
</feature>
<comment type="catalytic activity">
    <reaction evidence="1">
        <text>Release of an N-terminal tripeptide from a polypeptide.</text>
        <dbReference type="EC" id="3.4.14.10"/>
    </reaction>
</comment>
<dbReference type="GO" id="GO:0006508">
    <property type="term" value="P:proteolysis"/>
    <property type="evidence" value="ECO:0007669"/>
    <property type="project" value="UniProtKB-KW"/>
</dbReference>
<reference evidence="18 19" key="1">
    <citation type="journal article" date="2020" name="ISME J.">
        <title>Uncovering the hidden diversity of litter-decomposition mechanisms in mushroom-forming fungi.</title>
        <authorList>
            <person name="Floudas D."/>
            <person name="Bentzer J."/>
            <person name="Ahren D."/>
            <person name="Johansson T."/>
            <person name="Persson P."/>
            <person name="Tunlid A."/>
        </authorList>
    </citation>
    <scope>NUCLEOTIDE SEQUENCE [LARGE SCALE GENOMIC DNA]</scope>
    <source>
        <strain evidence="18 19">CBS 101986</strain>
    </source>
</reference>
<dbReference type="OrthoDB" id="409122at2759"/>
<dbReference type="PROSITE" id="PS51695">
    <property type="entry name" value="SEDOLISIN"/>
    <property type="match status" value="1"/>
</dbReference>
<keyword evidence="6 15" id="KW-0645">Protease</keyword>
<evidence type="ECO:0000256" key="7">
    <source>
        <dbReference type="ARBA" id="ARBA00022723"/>
    </source>
</evidence>
<dbReference type="EMBL" id="JAACJJ010000028">
    <property type="protein sequence ID" value="KAF5321996.1"/>
    <property type="molecule type" value="Genomic_DNA"/>
</dbReference>
<accession>A0A8H5BF61</accession>
<comment type="subcellular location">
    <subcellularLocation>
        <location evidence="3">Secreted</location>
        <location evidence="3">Extracellular space</location>
    </subcellularLocation>
</comment>
<dbReference type="InterPro" id="IPR015366">
    <property type="entry name" value="S53_propep"/>
</dbReference>
<dbReference type="Pfam" id="PF00082">
    <property type="entry name" value="Peptidase_S8"/>
    <property type="match status" value="1"/>
</dbReference>
<feature type="active site" description="Charge relay system" evidence="15">
    <location>
        <position position="311"/>
    </location>
</feature>
<comment type="caution">
    <text evidence="18">The sequence shown here is derived from an EMBL/GenBank/DDBJ whole genome shotgun (WGS) entry which is preliminary data.</text>
</comment>
<keyword evidence="9 15" id="KW-0378">Hydrolase</keyword>
<feature type="chain" id="PRO_5033994457" description="tripeptidyl-peptidase II" evidence="16">
    <location>
        <begin position="21"/>
        <end position="617"/>
    </location>
</feature>
<evidence type="ECO:0000259" key="17">
    <source>
        <dbReference type="PROSITE" id="PS51695"/>
    </source>
</evidence>
<evidence type="ECO:0000256" key="5">
    <source>
        <dbReference type="ARBA" id="ARBA00022525"/>
    </source>
</evidence>
<dbReference type="SUPFAM" id="SSF52743">
    <property type="entry name" value="Subtilisin-like"/>
    <property type="match status" value="1"/>
</dbReference>
<evidence type="ECO:0000256" key="14">
    <source>
        <dbReference type="ARBA" id="ARBA00023180"/>
    </source>
</evidence>
<evidence type="ECO:0000256" key="8">
    <source>
        <dbReference type="ARBA" id="ARBA00022729"/>
    </source>
</evidence>
<evidence type="ECO:0000256" key="4">
    <source>
        <dbReference type="ARBA" id="ARBA00012462"/>
    </source>
</evidence>
<keyword evidence="13" id="KW-0865">Zymogen</keyword>
<organism evidence="18 19">
    <name type="scientific">Psilocybe cf. subviscida</name>
    <dbReference type="NCBI Taxonomy" id="2480587"/>
    <lineage>
        <taxon>Eukaryota</taxon>
        <taxon>Fungi</taxon>
        <taxon>Dikarya</taxon>
        <taxon>Basidiomycota</taxon>
        <taxon>Agaricomycotina</taxon>
        <taxon>Agaricomycetes</taxon>
        <taxon>Agaricomycetidae</taxon>
        <taxon>Agaricales</taxon>
        <taxon>Agaricineae</taxon>
        <taxon>Strophariaceae</taxon>
        <taxon>Psilocybe</taxon>
    </lineage>
</organism>
<sequence length="617" mass="67082">MRNFTTLVAFCLVVASSSLASPSAQRNAYQVREEVHSPRGWKQAGKPDPDQPMKLRIGLPQPNFHILEQNLYEVSDPFHGRYGQHLSKEEVEKLVAPHPASLSAVEKWLQEFNFSGADLERSPAKDWITLTVPVSMAEKLLDTTYHVWKHEKSGDEFVRTTSYSLPAHLHEHVDVIQPTTMFGRMKAERSDIFDIEDDSNVKASNYKIANDLAEEPPIYSGGVTNVPVDAACNTTITITCLQQLYNLGNYTASNNPENSVGITGFLEQYANLQDLQSFYAAYRPEAVNSSFAFKAVAGGINNQTLSAAGAEANLDVQYAFGLSYPVPATFYSTAGRPPFKSDIRTPTNTNEPYAEWLDYVLEQESPPLSISTSYGDDEQTVPKSYAIRVCAQIAQLGVRGVSVIFSSGDYGVGDGNSDPETQECMTNDGRNVTRFIPVFPASCPFVTSVGGTAHIPEVAVQNFASGGGFSDYFPRPLYQYVAVEKFLSKLPKGLYAGLYNKKGRAFPDVAAQGTRYRINYRGKVVSISGTSASSPAFAGVVALLNDARLKAKKAPLGFLNPLIYTLGLPGFNDITSGSNPGCGTPGFNASAGWDPVTGVGSPDFQVLKKIVTSPFVL</sequence>
<evidence type="ECO:0000256" key="16">
    <source>
        <dbReference type="SAM" id="SignalP"/>
    </source>
</evidence>
<comment type="cofactor">
    <cofactor evidence="15">
        <name>Ca(2+)</name>
        <dbReference type="ChEBI" id="CHEBI:29108"/>
    </cofactor>
    <text evidence="15">Binds 1 Ca(2+) ion per subunit.</text>
</comment>
<protein>
    <recommendedName>
        <fullName evidence="4">tripeptidyl-peptidase II</fullName>
        <ecNumber evidence="4">3.4.14.10</ecNumber>
    </recommendedName>
</protein>
<dbReference type="InterPro" id="IPR030400">
    <property type="entry name" value="Sedolisin_dom"/>
</dbReference>